<evidence type="ECO:0008006" key="7">
    <source>
        <dbReference type="Google" id="ProtNLM"/>
    </source>
</evidence>
<organism evidence="5 6">
    <name type="scientific">Winogradskya humida</name>
    <dbReference type="NCBI Taxonomy" id="113566"/>
    <lineage>
        <taxon>Bacteria</taxon>
        <taxon>Bacillati</taxon>
        <taxon>Actinomycetota</taxon>
        <taxon>Actinomycetes</taxon>
        <taxon>Micromonosporales</taxon>
        <taxon>Micromonosporaceae</taxon>
        <taxon>Winogradskya</taxon>
    </lineage>
</organism>
<keyword evidence="6" id="KW-1185">Reference proteome</keyword>
<accession>A0ABQ3ZTG5</accession>
<dbReference type="InterPro" id="IPR050465">
    <property type="entry name" value="UPF0194_transport"/>
</dbReference>
<feature type="region of interest" description="Disordered" evidence="3">
    <location>
        <begin position="1"/>
        <end position="20"/>
    </location>
</feature>
<comment type="subcellular location">
    <subcellularLocation>
        <location evidence="1">Cell envelope</location>
    </subcellularLocation>
</comment>
<sequence length="260" mass="27111">MAAPTVTAPPAPPAPKPARRSGRKWRARFIVLLMLAAAVFVFIKLTADRVTSAALVDLGAVTLTAQPIPVETPRPGQVIQVSVKAEQRVAAGAKLGIVEVTTTDSDGEPVLKKLTIVAPRAGIVVDQPVTMGSTLQPGQPFVELYDPAELIFVTDVAVENLPDLSPGMTAKLKAKGLNRSLTATVQRIVPSMTGGSEAGAAPGFLRMVLLPSSAADVSDLVPGLRFTGEIDTRTGPGNPRLIALPCNPRAVNSVEGAFCR</sequence>
<dbReference type="PANTHER" id="PTHR32347:SF23">
    <property type="entry name" value="BLL5650 PROTEIN"/>
    <property type="match status" value="1"/>
</dbReference>
<protein>
    <recommendedName>
        <fullName evidence="7">HlyD family secretion protein</fullName>
    </recommendedName>
</protein>
<evidence type="ECO:0000256" key="2">
    <source>
        <dbReference type="ARBA" id="ARBA00023054"/>
    </source>
</evidence>
<evidence type="ECO:0000313" key="5">
    <source>
        <dbReference type="EMBL" id="GIE21837.1"/>
    </source>
</evidence>
<comment type="caution">
    <text evidence="5">The sequence shown here is derived from an EMBL/GenBank/DDBJ whole genome shotgun (WGS) entry which is preliminary data.</text>
</comment>
<dbReference type="CDD" id="cd06850">
    <property type="entry name" value="biotinyl_domain"/>
    <property type="match status" value="1"/>
</dbReference>
<keyword evidence="4" id="KW-0812">Transmembrane</keyword>
<keyword evidence="4" id="KW-0472">Membrane</keyword>
<feature type="compositionally biased region" description="Pro residues" evidence="3">
    <location>
        <begin position="7"/>
        <end position="16"/>
    </location>
</feature>
<dbReference type="PANTHER" id="PTHR32347">
    <property type="entry name" value="EFFLUX SYSTEM COMPONENT YKNX-RELATED"/>
    <property type="match status" value="1"/>
</dbReference>
<dbReference type="RefSeq" id="WP_203838946.1">
    <property type="nucleotide sequence ID" value="NZ_BAAATV010000002.1"/>
</dbReference>
<evidence type="ECO:0000256" key="3">
    <source>
        <dbReference type="SAM" id="MobiDB-lite"/>
    </source>
</evidence>
<gene>
    <name evidence="5" type="ORF">Ahu01nite_049390</name>
</gene>
<proteinExistence type="predicted"/>
<keyword evidence="4" id="KW-1133">Transmembrane helix</keyword>
<dbReference type="Gene3D" id="2.40.50.100">
    <property type="match status" value="1"/>
</dbReference>
<evidence type="ECO:0000256" key="4">
    <source>
        <dbReference type="SAM" id="Phobius"/>
    </source>
</evidence>
<keyword evidence="2" id="KW-0175">Coiled coil</keyword>
<dbReference type="SUPFAM" id="SSF51230">
    <property type="entry name" value="Single hybrid motif"/>
    <property type="match status" value="1"/>
</dbReference>
<dbReference type="InterPro" id="IPR011053">
    <property type="entry name" value="Single_hybrid_motif"/>
</dbReference>
<dbReference type="Proteomes" id="UP000603200">
    <property type="component" value="Unassembled WGS sequence"/>
</dbReference>
<name>A0ABQ3ZTG5_9ACTN</name>
<evidence type="ECO:0000256" key="1">
    <source>
        <dbReference type="ARBA" id="ARBA00004196"/>
    </source>
</evidence>
<dbReference type="EMBL" id="BOMN01000061">
    <property type="protein sequence ID" value="GIE21837.1"/>
    <property type="molecule type" value="Genomic_DNA"/>
</dbReference>
<reference evidence="5 6" key="1">
    <citation type="submission" date="2021-01" db="EMBL/GenBank/DDBJ databases">
        <title>Whole genome shotgun sequence of Actinoplanes humidus NBRC 14915.</title>
        <authorList>
            <person name="Komaki H."/>
            <person name="Tamura T."/>
        </authorList>
    </citation>
    <scope>NUCLEOTIDE SEQUENCE [LARGE SCALE GENOMIC DNA]</scope>
    <source>
        <strain evidence="5 6">NBRC 14915</strain>
    </source>
</reference>
<feature type="transmembrane region" description="Helical" evidence="4">
    <location>
        <begin position="29"/>
        <end position="47"/>
    </location>
</feature>
<evidence type="ECO:0000313" key="6">
    <source>
        <dbReference type="Proteomes" id="UP000603200"/>
    </source>
</evidence>